<evidence type="ECO:0000256" key="2">
    <source>
        <dbReference type="ARBA" id="ARBA00022691"/>
    </source>
</evidence>
<dbReference type="GO" id="GO:1904047">
    <property type="term" value="F:S-adenosyl-L-methionine binding"/>
    <property type="evidence" value="ECO:0007669"/>
    <property type="project" value="UniProtKB-UniRule"/>
</dbReference>
<keyword evidence="2 8" id="KW-0949">S-adenosyl-L-methionine</keyword>
<protein>
    <recommendedName>
        <fullName evidence="8">PqqA peptide cyclase</fullName>
        <ecNumber evidence="8">1.21.98.4</ecNumber>
    </recommendedName>
    <alternativeName>
        <fullName evidence="8">Coenzyme PQQ synthesis protein E</fullName>
    </alternativeName>
</protein>
<name>A0A1G7CKK9_9BRAD</name>
<comment type="subunit">
    <text evidence="8">Interacts with PqqD. The interaction is necessary for activity of PqqE.</text>
</comment>
<dbReference type="CDD" id="cd21119">
    <property type="entry name" value="SPASM_PqqE"/>
    <property type="match status" value="1"/>
</dbReference>
<dbReference type="CDD" id="cd01335">
    <property type="entry name" value="Radical_SAM"/>
    <property type="match status" value="1"/>
</dbReference>
<evidence type="ECO:0000256" key="4">
    <source>
        <dbReference type="ARBA" id="ARBA00022905"/>
    </source>
</evidence>
<dbReference type="InterPro" id="IPR006638">
    <property type="entry name" value="Elp3/MiaA/NifB-like_rSAM"/>
</dbReference>
<comment type="similarity">
    <text evidence="8">Belongs to the radical SAM superfamily. PqqE family.</text>
</comment>
<dbReference type="RefSeq" id="WP_092085714.1">
    <property type="nucleotide sequence ID" value="NZ_FMZW01000025.1"/>
</dbReference>
<dbReference type="SFLD" id="SFLDF00280">
    <property type="entry name" value="coenzyme_PQQ_synthesis_protein"/>
    <property type="match status" value="1"/>
</dbReference>
<gene>
    <name evidence="8" type="primary">pqqE</name>
    <name evidence="11" type="ORF">SAMN05216337_102556</name>
</gene>
<evidence type="ECO:0000256" key="3">
    <source>
        <dbReference type="ARBA" id="ARBA00022723"/>
    </source>
</evidence>
<keyword evidence="1 8" id="KW-0004">4Fe-4S</keyword>
<evidence type="ECO:0000256" key="7">
    <source>
        <dbReference type="ARBA" id="ARBA00023014"/>
    </source>
</evidence>
<dbReference type="InterPro" id="IPR058240">
    <property type="entry name" value="rSAM_sf"/>
</dbReference>
<comment type="catalytic activity">
    <reaction evidence="8">
        <text>[PQQ precursor protein] + S-adenosyl-L-methionine = E-Y cross-linked-[PQQ precursor protein] + 5'-deoxyadenosine + L-methionine + H(+)</text>
        <dbReference type="Rhea" id="RHEA:56836"/>
        <dbReference type="Rhea" id="RHEA-COMP:14800"/>
        <dbReference type="Rhea" id="RHEA-COMP:14801"/>
        <dbReference type="ChEBI" id="CHEBI:15378"/>
        <dbReference type="ChEBI" id="CHEBI:17319"/>
        <dbReference type="ChEBI" id="CHEBI:57844"/>
        <dbReference type="ChEBI" id="CHEBI:59789"/>
        <dbReference type="ChEBI" id="CHEBI:141026"/>
        <dbReference type="ChEBI" id="CHEBI:141027"/>
        <dbReference type="EC" id="1.21.98.4"/>
    </reaction>
</comment>
<comment type="pathway">
    <text evidence="8">Cofactor biosynthesis; pyrroloquinoline quinone biosynthesis.</text>
</comment>
<dbReference type="SFLD" id="SFLDS00029">
    <property type="entry name" value="Radical_SAM"/>
    <property type="match status" value="1"/>
</dbReference>
<dbReference type="PANTHER" id="PTHR11228:SF7">
    <property type="entry name" value="PQQA PEPTIDE CYCLASE"/>
    <property type="match status" value="1"/>
</dbReference>
<dbReference type="UniPathway" id="UPA00539"/>
<dbReference type="SUPFAM" id="SSF102114">
    <property type="entry name" value="Radical SAM enzymes"/>
    <property type="match status" value="1"/>
</dbReference>
<dbReference type="Gene3D" id="3.20.20.70">
    <property type="entry name" value="Aldolase class I"/>
    <property type="match status" value="1"/>
</dbReference>
<dbReference type="PANTHER" id="PTHR11228">
    <property type="entry name" value="RADICAL SAM DOMAIN PROTEIN"/>
    <property type="match status" value="1"/>
</dbReference>
<dbReference type="InterPro" id="IPR013785">
    <property type="entry name" value="Aldolase_TIM"/>
</dbReference>
<evidence type="ECO:0000256" key="9">
    <source>
        <dbReference type="SAM" id="MobiDB-lite"/>
    </source>
</evidence>
<keyword evidence="4 8" id="KW-0884">PQQ biosynthesis</keyword>
<dbReference type="InterPro" id="IPR011843">
    <property type="entry name" value="PQQ_synth_PqqE_bac"/>
</dbReference>
<dbReference type="AlphaFoldDB" id="A0A1G7CKK9"/>
<dbReference type="PROSITE" id="PS51918">
    <property type="entry name" value="RADICAL_SAM"/>
    <property type="match status" value="1"/>
</dbReference>
<evidence type="ECO:0000313" key="12">
    <source>
        <dbReference type="Proteomes" id="UP000199245"/>
    </source>
</evidence>
<dbReference type="Pfam" id="PF13186">
    <property type="entry name" value="SPASM"/>
    <property type="match status" value="1"/>
</dbReference>
<accession>A0A1G7CKK9</accession>
<dbReference type="GO" id="GO:0051539">
    <property type="term" value="F:4 iron, 4 sulfur cluster binding"/>
    <property type="evidence" value="ECO:0007669"/>
    <property type="project" value="UniProtKB-KW"/>
</dbReference>
<dbReference type="PROSITE" id="PS01305">
    <property type="entry name" value="MOAA_NIFB_PQQE"/>
    <property type="match status" value="1"/>
</dbReference>
<dbReference type="GO" id="GO:0032324">
    <property type="term" value="P:molybdopterin cofactor biosynthetic process"/>
    <property type="evidence" value="ECO:0007669"/>
    <property type="project" value="UniProtKB-ARBA"/>
</dbReference>
<feature type="region of interest" description="Disordered" evidence="9">
    <location>
        <begin position="395"/>
        <end position="414"/>
    </location>
</feature>
<feature type="binding site" evidence="8">
    <location>
        <position position="54"/>
    </location>
    <ligand>
        <name>[4Fe-4S] cluster</name>
        <dbReference type="ChEBI" id="CHEBI:49883"/>
        <note>4Fe-4S-S-AdoMet</note>
    </ligand>
</feature>
<dbReference type="GO" id="GO:0016491">
    <property type="term" value="F:oxidoreductase activity"/>
    <property type="evidence" value="ECO:0007669"/>
    <property type="project" value="UniProtKB-KW"/>
</dbReference>
<dbReference type="SFLD" id="SFLDG01067">
    <property type="entry name" value="SPASM/twitch_domain_containing"/>
    <property type="match status" value="1"/>
</dbReference>
<dbReference type="NCBIfam" id="TIGR04085">
    <property type="entry name" value="rSAM_more_4Fe4S"/>
    <property type="match status" value="1"/>
</dbReference>
<proteinExistence type="inferred from homology"/>
<comment type="cofactor">
    <cofactor evidence="8">
        <name>[4Fe-4S] cluster</name>
        <dbReference type="ChEBI" id="CHEBI:49883"/>
    </cofactor>
    <text evidence="8">Binds 1 [4Fe-4S] cluster. The cluster is coordinated with 3 cysteines and an exchangeable S-adenosyl-L-methionine.</text>
</comment>
<dbReference type="EMBL" id="FMZW01000025">
    <property type="protein sequence ID" value="SDE39898.1"/>
    <property type="molecule type" value="Genomic_DNA"/>
</dbReference>
<feature type="compositionally biased region" description="Basic and acidic residues" evidence="9">
    <location>
        <begin position="401"/>
        <end position="414"/>
    </location>
</feature>
<dbReference type="Proteomes" id="UP000199245">
    <property type="component" value="Unassembled WGS sequence"/>
</dbReference>
<dbReference type="GO" id="GO:0018189">
    <property type="term" value="P:pyrroloquinoline quinone biosynthetic process"/>
    <property type="evidence" value="ECO:0007669"/>
    <property type="project" value="UniProtKB-UniRule"/>
</dbReference>
<keyword evidence="7 8" id="KW-0411">Iron-sulfur</keyword>
<comment type="function">
    <text evidence="8">Catalyzes the cross-linking of a glutamate residue and a tyrosine residue in the PqqA protein as part of the biosynthesis of pyrroloquinoline quinone (PQQ).</text>
</comment>
<dbReference type="InterPro" id="IPR017200">
    <property type="entry name" value="PqqE-like"/>
</dbReference>
<evidence type="ECO:0000313" key="11">
    <source>
        <dbReference type="EMBL" id="SDE39898.1"/>
    </source>
</evidence>
<dbReference type="InterPro" id="IPR050377">
    <property type="entry name" value="Radical_SAM_PqqE_MftC-like"/>
</dbReference>
<reference evidence="11 12" key="1">
    <citation type="submission" date="2016-10" db="EMBL/GenBank/DDBJ databases">
        <authorList>
            <person name="de Groot N.N."/>
        </authorList>
    </citation>
    <scope>NUCLEOTIDE SEQUENCE [LARGE SCALE GENOMIC DNA]</scope>
    <source>
        <strain evidence="11 12">R5</strain>
    </source>
</reference>
<feature type="compositionally biased region" description="Polar residues" evidence="9">
    <location>
        <begin position="1"/>
        <end position="19"/>
    </location>
</feature>
<evidence type="ECO:0000256" key="5">
    <source>
        <dbReference type="ARBA" id="ARBA00023002"/>
    </source>
</evidence>
<feature type="binding site" evidence="8">
    <location>
        <position position="50"/>
    </location>
    <ligand>
        <name>[4Fe-4S] cluster</name>
        <dbReference type="ChEBI" id="CHEBI:49883"/>
        <note>4Fe-4S-S-AdoMet</note>
    </ligand>
</feature>
<keyword evidence="5 8" id="KW-0560">Oxidoreductase</keyword>
<keyword evidence="3 8" id="KW-0479">Metal-binding</keyword>
<evidence type="ECO:0000256" key="8">
    <source>
        <dbReference type="HAMAP-Rule" id="MF_00660"/>
    </source>
</evidence>
<dbReference type="InterPro" id="IPR023885">
    <property type="entry name" value="4Fe4S-binding_SPASM_dom"/>
</dbReference>
<dbReference type="GO" id="GO:0009975">
    <property type="term" value="F:cyclase activity"/>
    <property type="evidence" value="ECO:0007669"/>
    <property type="project" value="UniProtKB-UniRule"/>
</dbReference>
<dbReference type="Pfam" id="PF04055">
    <property type="entry name" value="Radical_SAM"/>
    <property type="match status" value="1"/>
</dbReference>
<evidence type="ECO:0000256" key="1">
    <source>
        <dbReference type="ARBA" id="ARBA00022485"/>
    </source>
</evidence>
<dbReference type="PIRSF" id="PIRSF037420">
    <property type="entry name" value="PQQ_syn_pqqE"/>
    <property type="match status" value="1"/>
</dbReference>
<dbReference type="InterPro" id="IPR007197">
    <property type="entry name" value="rSAM"/>
</dbReference>
<organism evidence="11 12">
    <name type="scientific">Bradyrhizobium brasilense</name>
    <dbReference type="NCBI Taxonomy" id="1419277"/>
    <lineage>
        <taxon>Bacteria</taxon>
        <taxon>Pseudomonadati</taxon>
        <taxon>Pseudomonadota</taxon>
        <taxon>Alphaproteobacteria</taxon>
        <taxon>Hyphomicrobiales</taxon>
        <taxon>Nitrobacteraceae</taxon>
        <taxon>Bradyrhizobium</taxon>
    </lineage>
</organism>
<keyword evidence="6 8" id="KW-0408">Iron</keyword>
<feature type="domain" description="Radical SAM core" evidence="10">
    <location>
        <begin position="36"/>
        <end position="248"/>
    </location>
</feature>
<dbReference type="NCBIfam" id="TIGR02109">
    <property type="entry name" value="PQQ_syn_pqqE"/>
    <property type="match status" value="1"/>
</dbReference>
<feature type="region of interest" description="Disordered" evidence="9">
    <location>
        <begin position="1"/>
        <end position="22"/>
    </location>
</feature>
<evidence type="ECO:0000259" key="10">
    <source>
        <dbReference type="PROSITE" id="PS51918"/>
    </source>
</evidence>
<dbReference type="InterPro" id="IPR000385">
    <property type="entry name" value="MoaA_NifB_PqqE_Fe-S-bd_CS"/>
</dbReference>
<dbReference type="SFLD" id="SFLDG01386">
    <property type="entry name" value="main_SPASM_domain-containing"/>
    <property type="match status" value="1"/>
</dbReference>
<dbReference type="GO" id="GO:0005506">
    <property type="term" value="F:iron ion binding"/>
    <property type="evidence" value="ECO:0007669"/>
    <property type="project" value="UniProtKB-UniRule"/>
</dbReference>
<feature type="binding site" evidence="8">
    <location>
        <position position="57"/>
    </location>
    <ligand>
        <name>[4Fe-4S] cluster</name>
        <dbReference type="ChEBI" id="CHEBI:49883"/>
        <note>4Fe-4S-S-AdoMet</note>
    </ligand>
</feature>
<dbReference type="SMART" id="SM00729">
    <property type="entry name" value="Elp3"/>
    <property type="match status" value="1"/>
</dbReference>
<dbReference type="HAMAP" id="MF_00660">
    <property type="entry name" value="PqqE"/>
    <property type="match status" value="1"/>
</dbReference>
<sequence>MSDTLADNKTTAPGPSAASSDGLAVLESRRSAAETYGIPLAVLLEITHRCPLQCPYCSNPVELDRGSTELTTEEWKKVLSELAELGVLQIHFSGGEPTARKDIVELVQHATDVGLYSNLITSAVLLTRDKLSALADAGLSHVQISFQGNEPNVADRVAGLKDAHRKKLEVAKWTRELELPLTVNAVMHRQNLHQLPDIIQMAVDLDADRLEVANVQYYGWALKNRAALMPTIEQIEETSRIVEEAQMRLKGTLAIDYVVPDYYALRPKKCMGGWGRQFFNISPAGKVLPCHAAESITGLEFESVRSNHSIAWIWQNSEAFNRYRGTGWMPEPCKSCEFREVDYGGCRCQAFALTGDAGNTDPACALSPRHEEIFKQAERESAGTQNRFLYRNFAGGTLETDDPRNESQDKRNGA</sequence>
<dbReference type="EC" id="1.21.98.4" evidence="8"/>
<evidence type="ECO:0000256" key="6">
    <source>
        <dbReference type="ARBA" id="ARBA00023004"/>
    </source>
</evidence>